<evidence type="ECO:0000313" key="10">
    <source>
        <dbReference type="EMBL" id="KYF70230.1"/>
    </source>
</evidence>
<dbReference type="AlphaFoldDB" id="A0A150QQJ1"/>
<dbReference type="InterPro" id="IPR015500">
    <property type="entry name" value="Peptidase_S8_subtilisin-rel"/>
</dbReference>
<dbReference type="InterPro" id="IPR023827">
    <property type="entry name" value="Peptidase_S8_Asp-AS"/>
</dbReference>
<gene>
    <name evidence="10" type="ORF">BE15_02180</name>
</gene>
<dbReference type="PROSITE" id="PS00138">
    <property type="entry name" value="SUBTILASE_SER"/>
    <property type="match status" value="1"/>
</dbReference>
<evidence type="ECO:0000256" key="8">
    <source>
        <dbReference type="SAM" id="MobiDB-lite"/>
    </source>
</evidence>
<dbReference type="SUPFAM" id="SSF52743">
    <property type="entry name" value="Subtilisin-like"/>
    <property type="match status" value="1"/>
</dbReference>
<comment type="caution">
    <text evidence="10">The sequence shown here is derived from an EMBL/GenBank/DDBJ whole genome shotgun (WGS) entry which is preliminary data.</text>
</comment>
<keyword evidence="4 6" id="KW-0720">Serine protease</keyword>
<feature type="active site" description="Charge relay system" evidence="5 6">
    <location>
        <position position="236"/>
    </location>
</feature>
<dbReference type="InterPro" id="IPR000209">
    <property type="entry name" value="Peptidase_S8/S53_dom"/>
</dbReference>
<dbReference type="Proteomes" id="UP000075260">
    <property type="component" value="Unassembled WGS sequence"/>
</dbReference>
<keyword evidence="2 6" id="KW-0645">Protease</keyword>
<dbReference type="PROSITE" id="PS00136">
    <property type="entry name" value="SUBTILASE_ASP"/>
    <property type="match status" value="1"/>
</dbReference>
<keyword evidence="3 6" id="KW-0378">Hydrolase</keyword>
<feature type="compositionally biased region" description="Basic and acidic residues" evidence="8">
    <location>
        <begin position="157"/>
        <end position="170"/>
    </location>
</feature>
<feature type="active site" description="Charge relay system" evidence="5 6">
    <location>
        <position position="398"/>
    </location>
</feature>
<evidence type="ECO:0000256" key="3">
    <source>
        <dbReference type="ARBA" id="ARBA00022801"/>
    </source>
</evidence>
<accession>A0A150QQJ1</accession>
<feature type="region of interest" description="Disordered" evidence="8">
    <location>
        <begin position="451"/>
        <end position="496"/>
    </location>
</feature>
<comment type="similarity">
    <text evidence="1 6 7">Belongs to the peptidase S8 family.</text>
</comment>
<dbReference type="PANTHER" id="PTHR43806">
    <property type="entry name" value="PEPTIDASE S8"/>
    <property type="match status" value="1"/>
</dbReference>
<dbReference type="InterPro" id="IPR023828">
    <property type="entry name" value="Peptidase_S8_Ser-AS"/>
</dbReference>
<dbReference type="Gene3D" id="3.40.50.200">
    <property type="entry name" value="Peptidase S8/S53 domain"/>
    <property type="match status" value="1"/>
</dbReference>
<dbReference type="InterPro" id="IPR036852">
    <property type="entry name" value="Peptidase_S8/S53_dom_sf"/>
</dbReference>
<feature type="region of interest" description="Disordered" evidence="8">
    <location>
        <begin position="135"/>
        <end position="178"/>
    </location>
</feature>
<sequence>MKDIHPPRDELRTTGRKLVVLSPTVNIAAMASALEAVGMEVVMASQYGGAVPPDKMLTADAVVFDRLQTMVVADPSPAALAVMAELQARGVILSVEDEGYVHAISAPALQSSQREYLDGYRAGVNGLIDHLLSGGAPAATEGHTGVPSGRGESSGGVREERQGRGRHEPGTRPLDQGSVTWGLDAIGIEASPFTGRGVRVAVLDTGLDLNHPDFRGRKVVHQSFVPGETVQDQAGHGTHTAGTACGPHASAQGPRYGVAYEADLYIGKVLSNQGSGADGWIMNGINWALVNGCRVISMSLGSQRPPVEAYRAAGERALNQGAIIVAAAGNASHRSRGDIQYTGAPANSGTILSVAALDSSLRVADFSNGGKIDIAAPGVGVHSSWPLPQGYNTISGTSMATPHVAGVLALLMQADPHASAPDIWRRLQRMGRRLNAPASDVGFGLVQAPVSARTEQEEPIGKQKASARSSPPAQSEGPIVERGGVQIPSPRESDTR</sequence>
<dbReference type="GO" id="GO:0004252">
    <property type="term" value="F:serine-type endopeptidase activity"/>
    <property type="evidence" value="ECO:0007669"/>
    <property type="project" value="UniProtKB-UniRule"/>
</dbReference>
<evidence type="ECO:0000256" key="2">
    <source>
        <dbReference type="ARBA" id="ARBA00022670"/>
    </source>
</evidence>
<dbReference type="GO" id="GO:0006508">
    <property type="term" value="P:proteolysis"/>
    <property type="evidence" value="ECO:0007669"/>
    <property type="project" value="UniProtKB-KW"/>
</dbReference>
<dbReference type="EMBL" id="JEMA01000412">
    <property type="protein sequence ID" value="KYF70230.1"/>
    <property type="molecule type" value="Genomic_DNA"/>
</dbReference>
<feature type="active site" description="Charge relay system" evidence="5 6">
    <location>
        <position position="204"/>
    </location>
</feature>
<evidence type="ECO:0000313" key="11">
    <source>
        <dbReference type="Proteomes" id="UP000075260"/>
    </source>
</evidence>
<organism evidence="10 11">
    <name type="scientific">Sorangium cellulosum</name>
    <name type="common">Polyangium cellulosum</name>
    <dbReference type="NCBI Taxonomy" id="56"/>
    <lineage>
        <taxon>Bacteria</taxon>
        <taxon>Pseudomonadati</taxon>
        <taxon>Myxococcota</taxon>
        <taxon>Polyangia</taxon>
        <taxon>Polyangiales</taxon>
        <taxon>Polyangiaceae</taxon>
        <taxon>Sorangium</taxon>
    </lineage>
</organism>
<evidence type="ECO:0000256" key="5">
    <source>
        <dbReference type="PIRSR" id="PIRSR615500-1"/>
    </source>
</evidence>
<dbReference type="InterPro" id="IPR050131">
    <property type="entry name" value="Peptidase_S8_subtilisin-like"/>
</dbReference>
<name>A0A150QQJ1_SORCE</name>
<evidence type="ECO:0000259" key="9">
    <source>
        <dbReference type="Pfam" id="PF00082"/>
    </source>
</evidence>
<feature type="domain" description="Peptidase S8/S53" evidence="9">
    <location>
        <begin position="195"/>
        <end position="428"/>
    </location>
</feature>
<evidence type="ECO:0000256" key="6">
    <source>
        <dbReference type="PROSITE-ProRule" id="PRU01240"/>
    </source>
</evidence>
<reference evidence="10 11" key="1">
    <citation type="submission" date="2014-02" db="EMBL/GenBank/DDBJ databases">
        <title>The small core and large imbalanced accessory genome model reveals a collaborative survival strategy of Sorangium cellulosum strains in nature.</title>
        <authorList>
            <person name="Han K."/>
            <person name="Peng R."/>
            <person name="Blom J."/>
            <person name="Li Y.-Z."/>
        </authorList>
    </citation>
    <scope>NUCLEOTIDE SEQUENCE [LARGE SCALE GENOMIC DNA]</scope>
    <source>
        <strain evidence="10 11">So0008-312</strain>
    </source>
</reference>
<proteinExistence type="inferred from homology"/>
<dbReference type="Pfam" id="PF00082">
    <property type="entry name" value="Peptidase_S8"/>
    <property type="match status" value="1"/>
</dbReference>
<dbReference type="PRINTS" id="PR00723">
    <property type="entry name" value="SUBTILISIN"/>
</dbReference>
<dbReference type="RefSeq" id="WP_061607768.1">
    <property type="nucleotide sequence ID" value="NZ_JEMA01000412.1"/>
</dbReference>
<evidence type="ECO:0000256" key="4">
    <source>
        <dbReference type="ARBA" id="ARBA00022825"/>
    </source>
</evidence>
<protein>
    <recommendedName>
        <fullName evidence="9">Peptidase S8/S53 domain-containing protein</fullName>
    </recommendedName>
</protein>
<evidence type="ECO:0000256" key="7">
    <source>
        <dbReference type="RuleBase" id="RU003355"/>
    </source>
</evidence>
<dbReference type="PROSITE" id="PS51892">
    <property type="entry name" value="SUBTILASE"/>
    <property type="match status" value="1"/>
</dbReference>
<evidence type="ECO:0000256" key="1">
    <source>
        <dbReference type="ARBA" id="ARBA00011073"/>
    </source>
</evidence>
<dbReference type="PANTHER" id="PTHR43806:SF11">
    <property type="entry name" value="CEREVISIN-RELATED"/>
    <property type="match status" value="1"/>
</dbReference>